<dbReference type="Proteomes" id="UP000324832">
    <property type="component" value="Unassembled WGS sequence"/>
</dbReference>
<evidence type="ECO:0000256" key="1">
    <source>
        <dbReference type="ARBA" id="ARBA00005964"/>
    </source>
</evidence>
<keyword evidence="9" id="KW-1185">Reference proteome</keyword>
<sequence length="523" mass="58891">MVVVELEQGKLKGVICEIKSGKYCAFKGIPYAKPPIGDLRFKAPEPPEPWQGIRDASEHGPVCPQYNERLNRIETGSEDCLFLNVYSKAIKPAHPLPVMVWIHGGGFYTGSGDSDFYGPDFFMAHDVVLVTFNYRLEVLGFLCLDSEEVPGNAGLKDQVAALKWVKKNISSFGGNPSNVTIFGTSAGGASVSYHMISDMSVGLFDKAICQSGVCLNDWSHNLYGRQRAFQLGEMLGKKTDNVTELLQFLMTVPTESLVNIKLPKLNTVPADTSDALTFAPVIENPYLHVEKFISDIPVNLVRDGRLAKVPLMLGYMSGDGIEVARHLPETLSLKQGSFIPRELKMSMSSEKLLDIDEKVRQQYFGGNIISRNMITEVVRLATDVTFAYNTRRLARYHVKNTSMPVYFFQFSAESERNFTKKQYNMTHAAGVCHSDDLPYLFNITNLHVPLTDDSRQIVEQIVTLWVNFSSFGDPTATFKNIKWKPFKETEKYCFDIDKELKCVLNLNEDNMTLWDEIYKEITI</sequence>
<feature type="domain" description="Carboxylesterase type B" evidence="7">
    <location>
        <begin position="3"/>
        <end position="514"/>
    </location>
</feature>
<keyword evidence="5" id="KW-0325">Glycoprotein</keyword>
<dbReference type="InterPro" id="IPR002018">
    <property type="entry name" value="CarbesteraseB"/>
</dbReference>
<evidence type="ECO:0000256" key="4">
    <source>
        <dbReference type="ARBA" id="ARBA00023157"/>
    </source>
</evidence>
<dbReference type="SUPFAM" id="SSF53474">
    <property type="entry name" value="alpha/beta-Hydrolases"/>
    <property type="match status" value="1"/>
</dbReference>
<dbReference type="InterPro" id="IPR019826">
    <property type="entry name" value="Carboxylesterase_B_AS"/>
</dbReference>
<reference evidence="8 9" key="1">
    <citation type="submission" date="2017-07" db="EMBL/GenBank/DDBJ databases">
        <authorList>
            <person name="Talla V."/>
            <person name="Backstrom N."/>
        </authorList>
    </citation>
    <scope>NUCLEOTIDE SEQUENCE [LARGE SCALE GENOMIC DNA]</scope>
</reference>
<evidence type="ECO:0000256" key="6">
    <source>
        <dbReference type="RuleBase" id="RU361235"/>
    </source>
</evidence>
<accession>A0A5E4QM36</accession>
<keyword evidence="4" id="KW-1015">Disulfide bond</keyword>
<evidence type="ECO:0000313" key="9">
    <source>
        <dbReference type="Proteomes" id="UP000324832"/>
    </source>
</evidence>
<evidence type="ECO:0000256" key="3">
    <source>
        <dbReference type="ARBA" id="ARBA00022801"/>
    </source>
</evidence>
<protein>
    <recommendedName>
        <fullName evidence="6">Carboxylic ester hydrolase</fullName>
        <ecNumber evidence="6">3.1.1.-</ecNumber>
    </recommendedName>
</protein>
<dbReference type="EC" id="3.1.1.-" evidence="6"/>
<evidence type="ECO:0000313" key="8">
    <source>
        <dbReference type="EMBL" id="VVC98386.1"/>
    </source>
</evidence>
<dbReference type="PANTHER" id="PTHR43142:SF1">
    <property type="entry name" value="CARBOXYLIC ESTER HYDROLASE"/>
    <property type="match status" value="1"/>
</dbReference>
<dbReference type="PANTHER" id="PTHR43142">
    <property type="entry name" value="CARBOXYLIC ESTER HYDROLASE"/>
    <property type="match status" value="1"/>
</dbReference>
<dbReference type="Gene3D" id="3.40.50.1820">
    <property type="entry name" value="alpha/beta hydrolase"/>
    <property type="match status" value="1"/>
</dbReference>
<dbReference type="AlphaFoldDB" id="A0A5E4QM36"/>
<evidence type="ECO:0000259" key="7">
    <source>
        <dbReference type="Pfam" id="PF00135"/>
    </source>
</evidence>
<comment type="similarity">
    <text evidence="1 6">Belongs to the type-B carboxylesterase/lipase family.</text>
</comment>
<evidence type="ECO:0000256" key="5">
    <source>
        <dbReference type="ARBA" id="ARBA00023180"/>
    </source>
</evidence>
<dbReference type="Pfam" id="PF00135">
    <property type="entry name" value="COesterase"/>
    <property type="match status" value="1"/>
</dbReference>
<keyword evidence="3 6" id="KW-0378">Hydrolase</keyword>
<dbReference type="PROSITE" id="PS00122">
    <property type="entry name" value="CARBOXYLESTERASE_B_1"/>
    <property type="match status" value="1"/>
</dbReference>
<evidence type="ECO:0000256" key="2">
    <source>
        <dbReference type="ARBA" id="ARBA00022487"/>
    </source>
</evidence>
<gene>
    <name evidence="8" type="ORF">LSINAPIS_LOCUS9472</name>
</gene>
<organism evidence="8 9">
    <name type="scientific">Leptidea sinapis</name>
    <dbReference type="NCBI Taxonomy" id="189913"/>
    <lineage>
        <taxon>Eukaryota</taxon>
        <taxon>Metazoa</taxon>
        <taxon>Ecdysozoa</taxon>
        <taxon>Arthropoda</taxon>
        <taxon>Hexapoda</taxon>
        <taxon>Insecta</taxon>
        <taxon>Pterygota</taxon>
        <taxon>Neoptera</taxon>
        <taxon>Endopterygota</taxon>
        <taxon>Lepidoptera</taxon>
        <taxon>Glossata</taxon>
        <taxon>Ditrysia</taxon>
        <taxon>Papilionoidea</taxon>
        <taxon>Pieridae</taxon>
        <taxon>Dismorphiinae</taxon>
        <taxon>Leptidea</taxon>
    </lineage>
</organism>
<proteinExistence type="inferred from homology"/>
<name>A0A5E4QM36_9NEOP</name>
<dbReference type="EMBL" id="FZQP02003512">
    <property type="protein sequence ID" value="VVC98386.1"/>
    <property type="molecule type" value="Genomic_DNA"/>
</dbReference>
<dbReference type="InterPro" id="IPR029058">
    <property type="entry name" value="AB_hydrolase_fold"/>
</dbReference>
<keyword evidence="2" id="KW-0719">Serine esterase</keyword>
<dbReference type="GO" id="GO:0052689">
    <property type="term" value="F:carboxylic ester hydrolase activity"/>
    <property type="evidence" value="ECO:0007669"/>
    <property type="project" value="UniProtKB-KW"/>
</dbReference>